<organism evidence="3 4">
    <name type="scientific">Halapricum salinum</name>
    <dbReference type="NCBI Taxonomy" id="1457250"/>
    <lineage>
        <taxon>Archaea</taxon>
        <taxon>Methanobacteriati</taxon>
        <taxon>Methanobacteriota</taxon>
        <taxon>Stenosarchaea group</taxon>
        <taxon>Halobacteria</taxon>
        <taxon>Halobacteriales</taxon>
        <taxon>Haloarculaceae</taxon>
        <taxon>Halapricum</taxon>
    </lineage>
</organism>
<name>A0A4D6H8U4_9EURY</name>
<evidence type="ECO:0000313" key="3">
    <source>
        <dbReference type="EMBL" id="QCC50055.1"/>
    </source>
</evidence>
<proteinExistence type="predicted"/>
<dbReference type="EMBL" id="CP031310">
    <property type="protein sequence ID" value="QCC50055.1"/>
    <property type="molecule type" value="Genomic_DNA"/>
</dbReference>
<dbReference type="Proteomes" id="UP000296706">
    <property type="component" value="Chromosome"/>
</dbReference>
<sequence>MTDTVQCWLVARDYFDEDLITLVYATPDGQRHVTQQLSSALLAKKPPTAAKDVDVDRLEPVADSEERERYAAEAERMAARHDPDERV</sequence>
<dbReference type="GeneID" id="39846589"/>
<feature type="domain" description="DUF7967" evidence="2">
    <location>
        <begin position="1"/>
        <end position="87"/>
    </location>
</feature>
<evidence type="ECO:0000259" key="2">
    <source>
        <dbReference type="Pfam" id="PF25921"/>
    </source>
</evidence>
<evidence type="ECO:0000313" key="4">
    <source>
        <dbReference type="Proteomes" id="UP000296706"/>
    </source>
</evidence>
<dbReference type="Pfam" id="PF25921">
    <property type="entry name" value="DUF7967"/>
    <property type="match status" value="1"/>
</dbReference>
<evidence type="ECO:0000256" key="1">
    <source>
        <dbReference type="SAM" id="MobiDB-lite"/>
    </source>
</evidence>
<dbReference type="KEGG" id="hsn:DV733_01935"/>
<dbReference type="RefSeq" id="WP_049993499.1">
    <property type="nucleotide sequence ID" value="NZ_CP031310.1"/>
</dbReference>
<dbReference type="AlphaFoldDB" id="A0A4D6H8U4"/>
<protein>
    <recommendedName>
        <fullName evidence="2">DUF7967 domain-containing protein</fullName>
    </recommendedName>
</protein>
<keyword evidence="4" id="KW-1185">Reference proteome</keyword>
<dbReference type="STRING" id="1457250.GCA_000755225_02683"/>
<dbReference type="OrthoDB" id="156620at2157"/>
<dbReference type="InterPro" id="IPR058273">
    <property type="entry name" value="DUF7967"/>
</dbReference>
<accession>A0A4D6H8U4</accession>
<reference evidence="3 4" key="1">
    <citation type="journal article" date="2019" name="Nat. Commun.">
        <title>A new type of DNA phosphorothioation-based antiviral system in archaea.</title>
        <authorList>
            <person name="Xiong L."/>
            <person name="Liu S."/>
            <person name="Chen S."/>
            <person name="Xiao Y."/>
            <person name="Zhu B."/>
            <person name="Gao Y."/>
            <person name="Zhang Y."/>
            <person name="Chen B."/>
            <person name="Luo J."/>
            <person name="Deng Z."/>
            <person name="Chen X."/>
            <person name="Wang L."/>
            <person name="Chen S."/>
        </authorList>
    </citation>
    <scope>NUCLEOTIDE SEQUENCE [LARGE SCALE GENOMIC DNA]</scope>
    <source>
        <strain evidence="3 4">CBA1105</strain>
    </source>
</reference>
<gene>
    <name evidence="3" type="ORF">DV733_01935</name>
</gene>
<feature type="region of interest" description="Disordered" evidence="1">
    <location>
        <begin position="60"/>
        <end position="87"/>
    </location>
</feature>